<evidence type="ECO:0000259" key="2">
    <source>
        <dbReference type="Pfam" id="PF09431"/>
    </source>
</evidence>
<feature type="compositionally biased region" description="Polar residues" evidence="1">
    <location>
        <begin position="444"/>
        <end position="455"/>
    </location>
</feature>
<dbReference type="EMBL" id="BTGC01000003">
    <property type="protein sequence ID" value="GMM50427.1"/>
    <property type="molecule type" value="Genomic_DNA"/>
</dbReference>
<dbReference type="GO" id="GO:0000147">
    <property type="term" value="P:actin cortical patch assembly"/>
    <property type="evidence" value="ECO:0007669"/>
    <property type="project" value="TreeGrafter"/>
</dbReference>
<reference evidence="3 4" key="1">
    <citation type="journal article" date="2023" name="Elife">
        <title>Identification of key yeast species and microbe-microbe interactions impacting larval growth of Drosophila in the wild.</title>
        <authorList>
            <person name="Mure A."/>
            <person name="Sugiura Y."/>
            <person name="Maeda R."/>
            <person name="Honda K."/>
            <person name="Sakurai N."/>
            <person name="Takahashi Y."/>
            <person name="Watada M."/>
            <person name="Katoh T."/>
            <person name="Gotoh A."/>
            <person name="Gotoh Y."/>
            <person name="Taniguchi I."/>
            <person name="Nakamura K."/>
            <person name="Hayashi T."/>
            <person name="Katayama T."/>
            <person name="Uemura T."/>
            <person name="Hattori Y."/>
        </authorList>
    </citation>
    <scope>NUCLEOTIDE SEQUENCE [LARGE SCALE GENOMIC DNA]</scope>
    <source>
        <strain evidence="3 4">SB-73</strain>
    </source>
</reference>
<dbReference type="InterPro" id="IPR018556">
    <property type="entry name" value="SPIN90/Ldb17_LRD"/>
</dbReference>
<feature type="region of interest" description="Disordered" evidence="1">
    <location>
        <begin position="391"/>
        <end position="477"/>
    </location>
</feature>
<keyword evidence="4" id="KW-1185">Reference proteome</keyword>
<evidence type="ECO:0000313" key="4">
    <source>
        <dbReference type="Proteomes" id="UP001362899"/>
    </source>
</evidence>
<dbReference type="GO" id="GO:0030479">
    <property type="term" value="C:actin cortical patch"/>
    <property type="evidence" value="ECO:0007669"/>
    <property type="project" value="TreeGrafter"/>
</dbReference>
<dbReference type="InterPro" id="IPR030125">
    <property type="entry name" value="SPIN90/Ldb17"/>
</dbReference>
<organism evidence="3 4">
    <name type="scientific">Starmerella bacillaris</name>
    <name type="common">Yeast</name>
    <name type="synonym">Candida zemplinina</name>
    <dbReference type="NCBI Taxonomy" id="1247836"/>
    <lineage>
        <taxon>Eukaryota</taxon>
        <taxon>Fungi</taxon>
        <taxon>Dikarya</taxon>
        <taxon>Ascomycota</taxon>
        <taxon>Saccharomycotina</taxon>
        <taxon>Dipodascomycetes</taxon>
        <taxon>Dipodascales</taxon>
        <taxon>Trichomonascaceae</taxon>
        <taxon>Starmerella</taxon>
    </lineage>
</organism>
<dbReference type="Proteomes" id="UP001362899">
    <property type="component" value="Unassembled WGS sequence"/>
</dbReference>
<gene>
    <name evidence="3" type="ORF">DASB73_013850</name>
</gene>
<dbReference type="GO" id="GO:0051666">
    <property type="term" value="P:actin cortical patch localization"/>
    <property type="evidence" value="ECO:0007669"/>
    <property type="project" value="TreeGrafter"/>
</dbReference>
<protein>
    <recommendedName>
        <fullName evidence="2">SPIN90/Ldb17 leucine-rich domain-containing protein</fullName>
    </recommendedName>
</protein>
<evidence type="ECO:0000256" key="1">
    <source>
        <dbReference type="SAM" id="MobiDB-lite"/>
    </source>
</evidence>
<feature type="compositionally biased region" description="Polar residues" evidence="1">
    <location>
        <begin position="391"/>
        <end position="408"/>
    </location>
</feature>
<name>A0AAV5RH56_STABA</name>
<sequence length="547" mass="61438">MNEYFDDLRALGASPVNDIDQAGSVLDLYNDVISSEIGNLDDKSKELVCTDFVQSQAYQWDVKNSRKRLIEWLSLVDVLESNVLEFIATVILIDIRSIYELASSYNGLRKVIESIWTYRFTQSNIVHKYMRILYNICTSTQLGVKELGDVISEHFVKFLFRVINEEEQYIMLEESMYLLLALNIQYITAGLNDKNNKVFDILASDPSNNFQFTSALVLFFNRFNEHEDKLKSAALRLLQMIFETPSTKELFYTNDLIVLLDLVVRDFNEIPLIESDLRIKFLHVLLMIMQYPGTLNDQTANKVITVLSSAVDPMDASENQKIINNLAERCIYLANSHSLLGSASSSRSGSVTTVSSLQKEDDEKQNNPDNQAEMNINDLLTLKVSEDVSNNNNATTSEIPIQTKNTAPQLDIPNNKIQGDTTISQNKISRAHHVPPPPPRGSRAATTKPQTNSVHPNRGPAPSIPARPPNPHTQNNVTNSAVKLAANNNTADAITPRFKDSMQPRVYNNQQFQSPVTMSNISTTSRLGASRPPPPPPRKCMSERPCL</sequence>
<feature type="compositionally biased region" description="Polar residues" evidence="1">
    <location>
        <begin position="509"/>
        <end position="527"/>
    </location>
</feature>
<feature type="compositionally biased region" description="Pro residues" evidence="1">
    <location>
        <begin position="462"/>
        <end position="471"/>
    </location>
</feature>
<dbReference type="Pfam" id="PF09431">
    <property type="entry name" value="SPIN90_LRD"/>
    <property type="match status" value="1"/>
</dbReference>
<proteinExistence type="predicted"/>
<dbReference type="PANTHER" id="PTHR13357">
    <property type="entry name" value="SH3 ADAPTER PROTEIN SPIN90 NCK INTERACTING PROTEIN WITH SH3 DOMAIN"/>
    <property type="match status" value="1"/>
</dbReference>
<dbReference type="PANTHER" id="PTHR13357:SF1">
    <property type="entry name" value="NCK-INTERACTING PROTEIN WITH SH3 DOMAIN"/>
    <property type="match status" value="1"/>
</dbReference>
<comment type="caution">
    <text evidence="3">The sequence shown here is derived from an EMBL/GenBank/DDBJ whole genome shotgun (WGS) entry which is preliminary data.</text>
</comment>
<dbReference type="GO" id="GO:0071933">
    <property type="term" value="F:Arp2/3 complex binding"/>
    <property type="evidence" value="ECO:0007669"/>
    <property type="project" value="TreeGrafter"/>
</dbReference>
<feature type="domain" description="SPIN90/Ldb17 leucine-rich" evidence="2">
    <location>
        <begin position="173"/>
        <end position="291"/>
    </location>
</feature>
<feature type="region of interest" description="Disordered" evidence="1">
    <location>
        <begin position="341"/>
        <end position="373"/>
    </location>
</feature>
<feature type="compositionally biased region" description="Polar residues" evidence="1">
    <location>
        <begin position="415"/>
        <end position="428"/>
    </location>
</feature>
<evidence type="ECO:0000313" key="3">
    <source>
        <dbReference type="EMBL" id="GMM50427.1"/>
    </source>
</evidence>
<accession>A0AAV5RH56</accession>
<feature type="region of interest" description="Disordered" evidence="1">
    <location>
        <begin position="509"/>
        <end position="547"/>
    </location>
</feature>
<feature type="compositionally biased region" description="Low complexity" evidence="1">
    <location>
        <begin position="341"/>
        <end position="357"/>
    </location>
</feature>
<dbReference type="AlphaFoldDB" id="A0AAV5RH56"/>
<dbReference type="GO" id="GO:0006897">
    <property type="term" value="P:endocytosis"/>
    <property type="evidence" value="ECO:0007669"/>
    <property type="project" value="TreeGrafter"/>
</dbReference>